<dbReference type="SUPFAM" id="SSF53098">
    <property type="entry name" value="Ribonuclease H-like"/>
    <property type="match status" value="1"/>
</dbReference>
<dbReference type="PANTHER" id="PTHR45913:SF19">
    <property type="entry name" value="LOW QUALITY PROTEIN: ZINC FINGER BED DOMAIN-CONTAINING PROTEIN 5-LIKE"/>
    <property type="match status" value="1"/>
</dbReference>
<dbReference type="EMBL" id="GGMS01010778">
    <property type="protein sequence ID" value="MBY79981.1"/>
    <property type="molecule type" value="Transcribed_RNA"/>
</dbReference>
<reference evidence="2" key="1">
    <citation type="submission" date="2018-04" db="EMBL/GenBank/DDBJ databases">
        <title>Transcriptome assembly of Sipha flava.</title>
        <authorList>
            <person name="Scully E.D."/>
            <person name="Geib S.M."/>
            <person name="Palmer N.A."/>
            <person name="Koch K."/>
            <person name="Bradshaw J."/>
            <person name="Heng-Moss T."/>
            <person name="Sarath G."/>
        </authorList>
    </citation>
    <scope>NUCLEOTIDE SEQUENCE</scope>
</reference>
<evidence type="ECO:0000256" key="1">
    <source>
        <dbReference type="SAM" id="MobiDB-lite"/>
    </source>
</evidence>
<accession>A0A2S2QQH2</accession>
<evidence type="ECO:0000313" key="2">
    <source>
        <dbReference type="EMBL" id="MBY79981.1"/>
    </source>
</evidence>
<gene>
    <name evidence="2" type="primary">ZBED5_16</name>
    <name evidence="2" type="ORF">g.5569</name>
</gene>
<dbReference type="AlphaFoldDB" id="A0A2S2QQH2"/>
<dbReference type="InterPro" id="IPR012337">
    <property type="entry name" value="RNaseH-like_sf"/>
</dbReference>
<feature type="region of interest" description="Disordered" evidence="1">
    <location>
        <begin position="1"/>
        <end position="52"/>
    </location>
</feature>
<name>A0A2S2QQH2_9HEMI</name>
<dbReference type="OrthoDB" id="6617277at2759"/>
<feature type="compositionally biased region" description="Polar residues" evidence="1">
    <location>
        <begin position="27"/>
        <end position="48"/>
    </location>
</feature>
<proteinExistence type="predicted"/>
<feature type="compositionally biased region" description="Polar residues" evidence="1">
    <location>
        <begin position="1"/>
        <end position="13"/>
    </location>
</feature>
<feature type="compositionally biased region" description="Low complexity" evidence="1">
    <location>
        <begin position="14"/>
        <end position="23"/>
    </location>
</feature>
<protein>
    <submittedName>
        <fullName evidence="2">Zinc finger BED domain-containing protein 5</fullName>
    </submittedName>
</protein>
<dbReference type="PANTHER" id="PTHR45913">
    <property type="entry name" value="EPM2A-INTERACTING PROTEIN 1"/>
    <property type="match status" value="1"/>
</dbReference>
<organism evidence="2">
    <name type="scientific">Sipha flava</name>
    <name type="common">yellow sugarcane aphid</name>
    <dbReference type="NCBI Taxonomy" id="143950"/>
    <lineage>
        <taxon>Eukaryota</taxon>
        <taxon>Metazoa</taxon>
        <taxon>Ecdysozoa</taxon>
        <taxon>Arthropoda</taxon>
        <taxon>Hexapoda</taxon>
        <taxon>Insecta</taxon>
        <taxon>Pterygota</taxon>
        <taxon>Neoptera</taxon>
        <taxon>Paraneoptera</taxon>
        <taxon>Hemiptera</taxon>
        <taxon>Sternorrhyncha</taxon>
        <taxon>Aphidomorpha</taxon>
        <taxon>Aphidoidea</taxon>
        <taxon>Aphididae</taxon>
        <taxon>Sipha</taxon>
    </lineage>
</organism>
<sequence length="499" mass="56708">MDRFITRTSTLIESSPSTSGTSKQSKDSPSTSGTLKMSGNSPSTARPSKQSKGKCRLYDESYISIGFTWCGPEDEPIPECIICGKTFTNESMVPNKLNRHFIKQHFHLKCKDIHYFKRLLSSQKKEAIKFTKKFKISERTLEASFVVSQMIANNMKAHTIGENLIKPECKEMVRIMIGDEAALEIDKIPMSNDTITRRINDMSVDIKQHTVEKMKLSRFTLQVDDSTVSDGKCYMIGFVRFVVGYDIINQFLCLKELKTSTRGKDIFETINVFFENNGISWSDCVGICTDGAPSMTVNIKGFVTLAKMKNPLIVKTHCFIHREALMTKTLGSDLNSILINAVRIVNYIKGKPLKSRIFAEICNSMDAGFTNLLYHTEVRWLSRGKVLARLYELKEELLLFFMEEDNEEFKSFLEDHDWISKFAYLANIFQHLNLVNSSLQGPLENVLTSTDKLSAFQEKISIWCTNLDQGNTAMFPLFTSQENSNPEVLGTIRNHLQAL</sequence>